<evidence type="ECO:0000313" key="3">
    <source>
        <dbReference type="RefSeq" id="XP_030750096.1"/>
    </source>
</evidence>
<feature type="region of interest" description="Disordered" evidence="1">
    <location>
        <begin position="214"/>
        <end position="259"/>
    </location>
</feature>
<feature type="region of interest" description="Disordered" evidence="1">
    <location>
        <begin position="862"/>
        <end position="889"/>
    </location>
</feature>
<reference evidence="3" key="1">
    <citation type="submission" date="2025-08" db="UniProtKB">
        <authorList>
            <consortium name="RefSeq"/>
        </authorList>
    </citation>
    <scope>IDENTIFICATION</scope>
    <source>
        <tissue evidence="3">Gonads</tissue>
    </source>
</reference>
<organism evidence="2 3">
    <name type="scientific">Sitophilus oryzae</name>
    <name type="common">Rice weevil</name>
    <name type="synonym">Curculio oryzae</name>
    <dbReference type="NCBI Taxonomy" id="7048"/>
    <lineage>
        <taxon>Eukaryota</taxon>
        <taxon>Metazoa</taxon>
        <taxon>Ecdysozoa</taxon>
        <taxon>Arthropoda</taxon>
        <taxon>Hexapoda</taxon>
        <taxon>Insecta</taxon>
        <taxon>Pterygota</taxon>
        <taxon>Neoptera</taxon>
        <taxon>Endopterygota</taxon>
        <taxon>Coleoptera</taxon>
        <taxon>Polyphaga</taxon>
        <taxon>Cucujiformia</taxon>
        <taxon>Curculionidae</taxon>
        <taxon>Dryophthorinae</taxon>
        <taxon>Sitophilus</taxon>
    </lineage>
</organism>
<dbReference type="Proteomes" id="UP000504635">
    <property type="component" value="Unplaced"/>
</dbReference>
<feature type="compositionally biased region" description="Basic and acidic residues" evidence="1">
    <location>
        <begin position="136"/>
        <end position="148"/>
    </location>
</feature>
<feature type="region of interest" description="Disordered" evidence="1">
    <location>
        <begin position="58"/>
        <end position="77"/>
    </location>
</feature>
<name>A0A6J2XG18_SITOR</name>
<feature type="region of interest" description="Disordered" evidence="1">
    <location>
        <begin position="991"/>
        <end position="1018"/>
    </location>
</feature>
<dbReference type="KEGG" id="soy:115877885"/>
<accession>A0A6J2XG18</accession>
<feature type="compositionally biased region" description="Basic and acidic residues" evidence="1">
    <location>
        <begin position="875"/>
        <end position="889"/>
    </location>
</feature>
<dbReference type="RefSeq" id="XP_030750096.1">
    <property type="nucleotide sequence ID" value="XM_030894236.1"/>
</dbReference>
<feature type="compositionally biased region" description="Basic and acidic residues" evidence="1">
    <location>
        <begin position="23"/>
        <end position="35"/>
    </location>
</feature>
<keyword evidence="2" id="KW-1185">Reference proteome</keyword>
<feature type="region of interest" description="Disordered" evidence="1">
    <location>
        <begin position="362"/>
        <end position="392"/>
    </location>
</feature>
<feature type="region of interest" description="Disordered" evidence="1">
    <location>
        <begin position="134"/>
        <end position="168"/>
    </location>
</feature>
<protein>
    <submittedName>
        <fullName evidence="3">Uncharacterized protein LOC115877885</fullName>
    </submittedName>
</protein>
<sequence length="1091" mass="124457">MDVEDLFSDSFDESNLVTVSPKDIFDSKRPEKETENGSQHRKPKSTKIINILSSVTLKPPSEKCHSESQVSCGKSPKQQKIYIGSNTPMEQKELGSSFIDLSMESSSDLLSKSSKIMDLSDISSEDSNFSLNELNKPVKDETELDQQKEGTAYEQVSKEPERSNVSPKQENLFIDHNNAMAHNELGFIDLMEDSCSNNLFRKTSKILDASDISSDDSNFSLSTKDEAELDQRKEERTHEQTLNEPEVSCVSQKQHKVSIGNTSPMEHTEIEDVFTDLKKGSCSSNVLCETSKILNANNISSDDNHLASSEINKSINNRTELDQQKEETTREQILKEPEVSCLSPKQQKLIIGNNSSMAHKELEESYSNDLPCKTNDEAELDQEKEEPASKTSDLLQRTLFENKLEISFSPLKESQSTTQTCSSSQNITDSKIFSESRSIIQKNYEDFSNIPSDKNLSESECSQFCTNFQKSDTQRDSLFIEKSFDNTNNCSLSPECLTIGKLNDTLHLQNAVKTPQNLPLILYKPLNLSFTHLTELEINKEFYSSNQELFKNTWQCKISPIGNAILLQHFKDIIGISTDNEYINITLTNKPMIEDCNMKSLQNSNITFNSDQLNTSNINIREGASIKNEHAEQVLVSEEKYLQYNNITFNSNENDSENAEEIATLERKILEDQLTLVFIQLKGLLKNEENKLPMEKFLEKFKRLKKEGKLIEALEHFGETSKRRKRRRKSECESTSSIKPLAKNPKSKTKNAKITSNTRDKSKISKTEINSKTTKKSNIFETESSVRLRSGSRQLETAKSSNTKSKSKKRGRPRKEPSGDSMSLSGQHEIAKLNNKNNNSKPEKRKIQVAFKPDDKSKILKIGPFTDSFKNGKLNRKDNSKSEQEKTEICSKTDDEYEILNIDKLKNGSFNSEPKKEEQLSSISLLTDILESEPSTESLSLAEEFKIEEVNNPKKDSKPNQPLLIENNPDLSFLQKDPRFEMVFIQEKKRGRKKKSLDSHRKPINTQRSTRQRSMKMNRQAAFKLEQFRIRDKKNMERMQYLSLKECSKIPFIELQRDPYIESLCGHELTPSGKNRGFRDLPSSAKRRKVL</sequence>
<dbReference type="InParanoid" id="A0A6J2XG18"/>
<feature type="compositionally biased region" description="Basic and acidic residues" evidence="1">
    <location>
        <begin position="223"/>
        <end position="241"/>
    </location>
</feature>
<proteinExistence type="predicted"/>
<evidence type="ECO:0000313" key="2">
    <source>
        <dbReference type="Proteomes" id="UP000504635"/>
    </source>
</evidence>
<feature type="region of interest" description="Disordered" evidence="1">
    <location>
        <begin position="950"/>
        <end position="970"/>
    </location>
</feature>
<dbReference type="AlphaFoldDB" id="A0A6J2XG18"/>
<gene>
    <name evidence="3" type="primary">LOC115877885</name>
</gene>
<feature type="compositionally biased region" description="Polar residues" evidence="1">
    <location>
        <begin position="767"/>
        <end position="798"/>
    </location>
</feature>
<evidence type="ECO:0000256" key="1">
    <source>
        <dbReference type="SAM" id="MobiDB-lite"/>
    </source>
</evidence>
<dbReference type="GeneID" id="115877885"/>
<feature type="region of interest" description="Disordered" evidence="1">
    <location>
        <begin position="1072"/>
        <end position="1091"/>
    </location>
</feature>
<feature type="region of interest" description="Disordered" evidence="1">
    <location>
        <begin position="718"/>
        <end position="826"/>
    </location>
</feature>
<feature type="region of interest" description="Disordered" evidence="1">
    <location>
        <begin position="22"/>
        <end position="48"/>
    </location>
</feature>
<feature type="compositionally biased region" description="Polar residues" evidence="1">
    <location>
        <begin position="67"/>
        <end position="77"/>
    </location>
</feature>